<evidence type="ECO:0000256" key="8">
    <source>
        <dbReference type="HAMAP-Rule" id="MF_00140"/>
    </source>
</evidence>
<dbReference type="GO" id="GO:0006436">
    <property type="term" value="P:tryptophanyl-tRNA aminoacylation"/>
    <property type="evidence" value="ECO:0007669"/>
    <property type="project" value="UniProtKB-UniRule"/>
</dbReference>
<feature type="binding site" evidence="8">
    <location>
        <begin position="13"/>
        <end position="15"/>
    </location>
    <ligand>
        <name>ATP</name>
        <dbReference type="ChEBI" id="CHEBI:30616"/>
    </ligand>
</feature>
<protein>
    <recommendedName>
        <fullName evidence="8">Tryptophan--tRNA ligase</fullName>
        <ecNumber evidence="8">6.1.1.2</ecNumber>
    </recommendedName>
    <alternativeName>
        <fullName evidence="8">Tryptophanyl-tRNA synthetase</fullName>
        <shortName evidence="8">TrpRS</shortName>
    </alternativeName>
</protein>
<dbReference type="EMBL" id="CP034879">
    <property type="protein sequence ID" value="QCI20657.1"/>
    <property type="molecule type" value="Genomic_DNA"/>
</dbReference>
<dbReference type="Proteomes" id="UP000298594">
    <property type="component" value="Chromosome"/>
</dbReference>
<accession>A0A4D6XXC5</accession>
<dbReference type="InterPro" id="IPR050203">
    <property type="entry name" value="Trp-tRNA_synthetase"/>
</dbReference>
<feature type="short sequence motif" description="'HIGH' region" evidence="8">
    <location>
        <begin position="14"/>
        <end position="22"/>
    </location>
</feature>
<dbReference type="CDD" id="cd00806">
    <property type="entry name" value="TrpRS_core"/>
    <property type="match status" value="1"/>
</dbReference>
<keyword evidence="6 8" id="KW-0030">Aminoacyl-tRNA synthetase</keyword>
<feature type="binding site" evidence="8">
    <location>
        <begin position="201"/>
        <end position="205"/>
    </location>
    <ligand>
        <name>ATP</name>
        <dbReference type="ChEBI" id="CHEBI:30616"/>
    </ligand>
</feature>
<evidence type="ECO:0000256" key="3">
    <source>
        <dbReference type="ARBA" id="ARBA00022741"/>
    </source>
</evidence>
<dbReference type="Gene3D" id="1.10.240.10">
    <property type="entry name" value="Tyrosyl-Transfer RNA Synthetase"/>
    <property type="match status" value="1"/>
</dbReference>
<dbReference type="EC" id="6.1.1.2" evidence="8"/>
<feature type="binding site" evidence="8">
    <location>
        <position position="141"/>
    </location>
    <ligand>
        <name>L-tryptophan</name>
        <dbReference type="ChEBI" id="CHEBI:57912"/>
    </ligand>
</feature>
<evidence type="ECO:0000256" key="4">
    <source>
        <dbReference type="ARBA" id="ARBA00022840"/>
    </source>
</evidence>
<dbReference type="InterPro" id="IPR002306">
    <property type="entry name" value="Trp-tRNA-ligase"/>
</dbReference>
<evidence type="ECO:0000313" key="11">
    <source>
        <dbReference type="Proteomes" id="UP000298594"/>
    </source>
</evidence>
<feature type="binding site" evidence="8">
    <location>
        <begin position="153"/>
        <end position="155"/>
    </location>
    <ligand>
        <name>ATP</name>
        <dbReference type="ChEBI" id="CHEBI:30616"/>
    </ligand>
</feature>
<dbReference type="GO" id="GO:0005829">
    <property type="term" value="C:cytosol"/>
    <property type="evidence" value="ECO:0007669"/>
    <property type="project" value="TreeGrafter"/>
</dbReference>
<keyword evidence="4 8" id="KW-0067">ATP-binding</keyword>
<dbReference type="InterPro" id="IPR014729">
    <property type="entry name" value="Rossmann-like_a/b/a_fold"/>
</dbReference>
<dbReference type="InterPro" id="IPR024109">
    <property type="entry name" value="Trp-tRNA-ligase_bac-type"/>
</dbReference>
<dbReference type="FunFam" id="1.10.240.10:FF:000002">
    <property type="entry name" value="Tryptophan--tRNA ligase"/>
    <property type="match status" value="1"/>
</dbReference>
<dbReference type="PROSITE" id="PS00178">
    <property type="entry name" value="AA_TRNA_LIGASE_I"/>
    <property type="match status" value="1"/>
</dbReference>
<keyword evidence="3 8" id="KW-0547">Nucleotide-binding</keyword>
<dbReference type="GO" id="GO:0004830">
    <property type="term" value="F:tryptophan-tRNA ligase activity"/>
    <property type="evidence" value="ECO:0007669"/>
    <property type="project" value="UniProtKB-UniRule"/>
</dbReference>
<reference evidence="10 11" key="1">
    <citation type="submission" date="2018-12" db="EMBL/GenBank/DDBJ databases">
        <authorList>
            <person name="Chong R.A."/>
        </authorList>
    </citation>
    <scope>NUCLEOTIDE SEQUENCE [LARGE SCALE GENOMIC DNA]</scope>
    <source>
        <strain evidence="10 11">Bca</strain>
    </source>
</reference>
<dbReference type="PANTHER" id="PTHR43766:SF1">
    <property type="entry name" value="TRYPTOPHAN--TRNA LIGASE, MITOCHONDRIAL"/>
    <property type="match status" value="1"/>
</dbReference>
<dbReference type="RefSeq" id="WP_158359910.1">
    <property type="nucleotide sequence ID" value="NZ_CP034879.1"/>
</dbReference>
<keyword evidence="2 8" id="KW-0436">Ligase</keyword>
<sequence length="341" mass="39234">MIFSKPILFSAIQPSGKLTIGNYIGTMRHWSKMQDDYECLYCVADLHSLTVQVKHSFLEKSILDTISFYLACGVDPNKSIIFIQSHVHQHSQLNWILNCFSQFSELSRMTQFKTKKTIIENNYFKKINVGLFNYPILMASDILLYQTNFVPVGRDQKQHVELTRNIANRLNSLYGNIFTLPTPLISEYGSKIMSLLEPKKKMSKSDINEKNVIFLLDDISSVVSKVKNAMTDSEKSSKIYFDLEKKPGISNLLEIFSALTNKEIHILSQELEGVMYSEFKNIVSEHLSKFLLQLQQSYFKYRCNESYLKKIAYEGALKAQLKAEKTLNDINSKLGLIPFLK</sequence>
<dbReference type="AlphaFoldDB" id="A0A4D6XXC5"/>
<dbReference type="InterPro" id="IPR001412">
    <property type="entry name" value="aa-tRNA-synth_I_CS"/>
</dbReference>
<comment type="similarity">
    <text evidence="1 8 9">Belongs to the class-I aminoacyl-tRNA synthetase family.</text>
</comment>
<organism evidence="10 11">
    <name type="scientific">Buchnera aphidicola</name>
    <name type="common">Brachycaudus cardui</name>
    <dbReference type="NCBI Taxonomy" id="557993"/>
    <lineage>
        <taxon>Bacteria</taxon>
        <taxon>Pseudomonadati</taxon>
        <taxon>Pseudomonadota</taxon>
        <taxon>Gammaproteobacteria</taxon>
        <taxon>Enterobacterales</taxon>
        <taxon>Erwiniaceae</taxon>
        <taxon>Buchnera</taxon>
    </lineage>
</organism>
<evidence type="ECO:0000256" key="6">
    <source>
        <dbReference type="ARBA" id="ARBA00023146"/>
    </source>
</evidence>
<dbReference type="Pfam" id="PF00579">
    <property type="entry name" value="tRNA-synt_1b"/>
    <property type="match status" value="1"/>
</dbReference>
<evidence type="ECO:0000256" key="1">
    <source>
        <dbReference type="ARBA" id="ARBA00005594"/>
    </source>
</evidence>
<dbReference type="HAMAP" id="MF_00140_B">
    <property type="entry name" value="Trp_tRNA_synth_B"/>
    <property type="match status" value="1"/>
</dbReference>
<comment type="subunit">
    <text evidence="8">Homodimer.</text>
</comment>
<keyword evidence="8" id="KW-0963">Cytoplasm</keyword>
<proteinExistence type="inferred from homology"/>
<dbReference type="PANTHER" id="PTHR43766">
    <property type="entry name" value="TRYPTOPHAN--TRNA LIGASE, MITOCHONDRIAL"/>
    <property type="match status" value="1"/>
</dbReference>
<dbReference type="PRINTS" id="PR01039">
    <property type="entry name" value="TRNASYNTHTRP"/>
</dbReference>
<dbReference type="OrthoDB" id="9801042at2"/>
<dbReference type="Gene3D" id="3.40.50.620">
    <property type="entry name" value="HUPs"/>
    <property type="match status" value="1"/>
</dbReference>
<feature type="binding site" evidence="8">
    <location>
        <begin position="21"/>
        <end position="22"/>
    </location>
    <ligand>
        <name>ATP</name>
        <dbReference type="ChEBI" id="CHEBI:30616"/>
    </ligand>
</feature>
<dbReference type="InterPro" id="IPR002305">
    <property type="entry name" value="aa-tRNA-synth_Ic"/>
</dbReference>
<dbReference type="NCBIfam" id="TIGR00233">
    <property type="entry name" value="trpS"/>
    <property type="match status" value="1"/>
</dbReference>
<dbReference type="GO" id="GO:0005524">
    <property type="term" value="F:ATP binding"/>
    <property type="evidence" value="ECO:0007669"/>
    <property type="project" value="UniProtKB-UniRule"/>
</dbReference>
<evidence type="ECO:0000256" key="9">
    <source>
        <dbReference type="RuleBase" id="RU363036"/>
    </source>
</evidence>
<comment type="catalytic activity">
    <reaction evidence="7 8">
        <text>tRNA(Trp) + L-tryptophan + ATP = L-tryptophyl-tRNA(Trp) + AMP + diphosphate + H(+)</text>
        <dbReference type="Rhea" id="RHEA:24080"/>
        <dbReference type="Rhea" id="RHEA-COMP:9671"/>
        <dbReference type="Rhea" id="RHEA-COMP:9705"/>
        <dbReference type="ChEBI" id="CHEBI:15378"/>
        <dbReference type="ChEBI" id="CHEBI:30616"/>
        <dbReference type="ChEBI" id="CHEBI:33019"/>
        <dbReference type="ChEBI" id="CHEBI:57912"/>
        <dbReference type="ChEBI" id="CHEBI:78442"/>
        <dbReference type="ChEBI" id="CHEBI:78535"/>
        <dbReference type="ChEBI" id="CHEBI:456215"/>
        <dbReference type="EC" id="6.1.1.2"/>
    </reaction>
</comment>
<evidence type="ECO:0000256" key="5">
    <source>
        <dbReference type="ARBA" id="ARBA00022917"/>
    </source>
</evidence>
<dbReference type="SUPFAM" id="SSF52374">
    <property type="entry name" value="Nucleotidylyl transferase"/>
    <property type="match status" value="1"/>
</dbReference>
<name>A0A4D6XXC5_9GAMM</name>
<evidence type="ECO:0000256" key="2">
    <source>
        <dbReference type="ARBA" id="ARBA00022598"/>
    </source>
</evidence>
<gene>
    <name evidence="8 10" type="primary">trpS</name>
    <name evidence="10" type="ORF">D9V67_02755</name>
</gene>
<keyword evidence="5 8" id="KW-0648">Protein biosynthesis</keyword>
<reference evidence="10 11" key="2">
    <citation type="submission" date="2019-05" db="EMBL/GenBank/DDBJ databases">
        <title>Genome evolution of the obligate endosymbiont Buchnera aphidicola.</title>
        <authorList>
            <person name="Moran N.A."/>
        </authorList>
    </citation>
    <scope>NUCLEOTIDE SEQUENCE [LARGE SCALE GENOMIC DNA]</scope>
    <source>
        <strain evidence="10 11">Bca</strain>
    </source>
</reference>
<feature type="binding site" evidence="8">
    <location>
        <position position="192"/>
    </location>
    <ligand>
        <name>ATP</name>
        <dbReference type="ChEBI" id="CHEBI:30616"/>
    </ligand>
</feature>
<comment type="subcellular location">
    <subcellularLocation>
        <location evidence="8">Cytoplasm</location>
    </subcellularLocation>
</comment>
<evidence type="ECO:0000313" key="10">
    <source>
        <dbReference type="EMBL" id="QCI20657.1"/>
    </source>
</evidence>
<evidence type="ECO:0000256" key="7">
    <source>
        <dbReference type="ARBA" id="ARBA00049929"/>
    </source>
</evidence>
<feature type="short sequence motif" description="'KMSKS' region" evidence="8">
    <location>
        <begin position="201"/>
        <end position="205"/>
    </location>
</feature>
<comment type="function">
    <text evidence="8">Catalyzes the attachment of tryptophan to tRNA(Trp).</text>
</comment>